<feature type="domain" description="HTH CENPB-type" evidence="5">
    <location>
        <begin position="59"/>
        <end position="136"/>
    </location>
</feature>
<dbReference type="PROSITE" id="PS51253">
    <property type="entry name" value="HTH_CENPB"/>
    <property type="match status" value="1"/>
</dbReference>
<dbReference type="SUPFAM" id="SSF46689">
    <property type="entry name" value="Homeodomain-like"/>
    <property type="match status" value="1"/>
</dbReference>
<sequence length="372" mass="41546">MPRKYVRTSNRCKWSEEYLRSSMEHVRTGSMNCFQASREYGIPYRALKRRLEKNDDGKHGLGLQSCLKIQSEKCLATYIRKLQAVGFPPTGETLQKLAFQFAEKNGICHCFNKDSGMAGWDWLYSFLRRFPGLNSLLDKPGHVYNMDETGFQMIPRPDTMIAERSSPTYQMTCREKGEIVSVMACCNAEGCFMPPACILKGKNKKPEWEDSLPNGSKVFMSDPHLDTVSSRLQSSKTHFALFLKEAWQKAATQPNAHSGFEACGLYPYNPVQIPDEAFSICDAVLAASATDTDKVEQPQATDNISVSSIDSNGHATMSGTQSNGESHAGPSFEDIAPVPILNPLPKCRKRAAVTLTKEQISQARTHQQKRNI</sequence>
<feature type="region of interest" description="Disordered" evidence="4">
    <location>
        <begin position="292"/>
        <end position="334"/>
    </location>
</feature>
<evidence type="ECO:0000256" key="2">
    <source>
        <dbReference type="ARBA" id="ARBA00023125"/>
    </source>
</evidence>
<reference evidence="7" key="1">
    <citation type="submission" date="2020-01" db="EMBL/GenBank/DDBJ databases">
        <title>Draft genome sequence of the Termite Coptotermes fromosanus.</title>
        <authorList>
            <person name="Itakura S."/>
            <person name="Yosikawa Y."/>
            <person name="Umezawa K."/>
        </authorList>
    </citation>
    <scope>NUCLEOTIDE SEQUENCE [LARGE SCALE GENOMIC DNA]</scope>
</reference>
<evidence type="ECO:0000256" key="1">
    <source>
        <dbReference type="ARBA" id="ARBA00004123"/>
    </source>
</evidence>
<proteinExistence type="predicted"/>
<dbReference type="AlphaFoldDB" id="A0A6L2PYB2"/>
<dbReference type="Gene3D" id="1.10.10.60">
    <property type="entry name" value="Homeodomain-like"/>
    <property type="match status" value="1"/>
</dbReference>
<dbReference type="Proteomes" id="UP000502823">
    <property type="component" value="Unassembled WGS sequence"/>
</dbReference>
<dbReference type="Pfam" id="PF03221">
    <property type="entry name" value="HTH_Tnp_Tc5"/>
    <property type="match status" value="1"/>
</dbReference>
<dbReference type="GO" id="GO:0005634">
    <property type="term" value="C:nucleus"/>
    <property type="evidence" value="ECO:0007669"/>
    <property type="project" value="UniProtKB-SubCell"/>
</dbReference>
<feature type="compositionally biased region" description="Polar residues" evidence="4">
    <location>
        <begin position="298"/>
        <end position="325"/>
    </location>
</feature>
<dbReference type="InterPro" id="IPR006600">
    <property type="entry name" value="HTH_CenpB_DNA-bd_dom"/>
</dbReference>
<dbReference type="InterPro" id="IPR050863">
    <property type="entry name" value="CenT-Element_Derived"/>
</dbReference>
<accession>A0A6L2PYB2</accession>
<dbReference type="PANTHER" id="PTHR19303">
    <property type="entry name" value="TRANSPOSON"/>
    <property type="match status" value="1"/>
</dbReference>
<name>A0A6L2PYB2_COPFO</name>
<organism evidence="6 7">
    <name type="scientific">Coptotermes formosanus</name>
    <name type="common">Formosan subterranean termite</name>
    <dbReference type="NCBI Taxonomy" id="36987"/>
    <lineage>
        <taxon>Eukaryota</taxon>
        <taxon>Metazoa</taxon>
        <taxon>Ecdysozoa</taxon>
        <taxon>Arthropoda</taxon>
        <taxon>Hexapoda</taxon>
        <taxon>Insecta</taxon>
        <taxon>Pterygota</taxon>
        <taxon>Neoptera</taxon>
        <taxon>Polyneoptera</taxon>
        <taxon>Dictyoptera</taxon>
        <taxon>Blattodea</taxon>
        <taxon>Blattoidea</taxon>
        <taxon>Termitoidae</taxon>
        <taxon>Rhinotermitidae</taxon>
        <taxon>Coptotermes</taxon>
    </lineage>
</organism>
<evidence type="ECO:0000313" key="6">
    <source>
        <dbReference type="EMBL" id="GFG37499.1"/>
    </source>
</evidence>
<comment type="subcellular location">
    <subcellularLocation>
        <location evidence="1">Nucleus</location>
    </subcellularLocation>
</comment>
<dbReference type="InterPro" id="IPR007889">
    <property type="entry name" value="HTH_Psq"/>
</dbReference>
<evidence type="ECO:0000313" key="7">
    <source>
        <dbReference type="Proteomes" id="UP000502823"/>
    </source>
</evidence>
<dbReference type="Pfam" id="PF05225">
    <property type="entry name" value="HTH_psq"/>
    <property type="match status" value="1"/>
</dbReference>
<comment type="caution">
    <text evidence="6">The sequence shown here is derived from an EMBL/GenBank/DDBJ whole genome shotgun (WGS) entry which is preliminary data.</text>
</comment>
<dbReference type="OrthoDB" id="6778796at2759"/>
<gene>
    <name evidence="6" type="ORF">Cfor_09561</name>
</gene>
<keyword evidence="2" id="KW-0238">DNA-binding</keyword>
<dbReference type="PANTHER" id="PTHR19303:SF74">
    <property type="entry name" value="POGO TRANSPOSABLE ELEMENT WITH KRAB DOMAIN"/>
    <property type="match status" value="1"/>
</dbReference>
<keyword evidence="3" id="KW-0539">Nucleus</keyword>
<keyword evidence="7" id="KW-1185">Reference proteome</keyword>
<protein>
    <recommendedName>
        <fullName evidence="5">HTH CENPB-type domain-containing protein</fullName>
    </recommendedName>
</protein>
<evidence type="ECO:0000256" key="4">
    <source>
        <dbReference type="SAM" id="MobiDB-lite"/>
    </source>
</evidence>
<dbReference type="EMBL" id="BLKM01000702">
    <property type="protein sequence ID" value="GFG37499.1"/>
    <property type="molecule type" value="Genomic_DNA"/>
</dbReference>
<dbReference type="InterPro" id="IPR009057">
    <property type="entry name" value="Homeodomain-like_sf"/>
</dbReference>
<dbReference type="GO" id="GO:0003677">
    <property type="term" value="F:DNA binding"/>
    <property type="evidence" value="ECO:0007669"/>
    <property type="project" value="UniProtKB-KW"/>
</dbReference>
<evidence type="ECO:0000259" key="5">
    <source>
        <dbReference type="PROSITE" id="PS51253"/>
    </source>
</evidence>
<evidence type="ECO:0000256" key="3">
    <source>
        <dbReference type="ARBA" id="ARBA00023242"/>
    </source>
</evidence>
<dbReference type="InParanoid" id="A0A6L2PYB2"/>